<evidence type="ECO:0000256" key="1">
    <source>
        <dbReference type="ARBA" id="ARBA00004123"/>
    </source>
</evidence>
<evidence type="ECO:0000256" key="4">
    <source>
        <dbReference type="ARBA" id="ARBA00022737"/>
    </source>
</evidence>
<dbReference type="InterPro" id="IPR036236">
    <property type="entry name" value="Znf_C2H2_sf"/>
</dbReference>
<comment type="subcellular location">
    <subcellularLocation>
        <location evidence="1">Nucleus</location>
    </subcellularLocation>
</comment>
<evidence type="ECO:0000256" key="2">
    <source>
        <dbReference type="ARBA" id="ARBA00006991"/>
    </source>
</evidence>
<dbReference type="EMBL" id="VZSB01000325">
    <property type="protein sequence ID" value="NWW97886.1"/>
    <property type="molecule type" value="Genomic_DNA"/>
</dbReference>
<keyword evidence="3" id="KW-0479">Metal-binding</keyword>
<sequence length="70" mass="7734">RRRGDRPFSCGDCGKSFSYSSAFLRHRRGHGDASPACPRCGVTFPEAAELRRHLRGHRGDTAAPCPQRGH</sequence>
<dbReference type="GO" id="GO:0000981">
    <property type="term" value="F:DNA-binding transcription factor activity, RNA polymerase II-specific"/>
    <property type="evidence" value="ECO:0007669"/>
    <property type="project" value="TreeGrafter"/>
</dbReference>
<evidence type="ECO:0000256" key="8">
    <source>
        <dbReference type="PROSITE-ProRule" id="PRU00042"/>
    </source>
</evidence>
<accession>A0A7K6SI16</accession>
<name>A0A7K6SI16_CALNI</name>
<dbReference type="GO" id="GO:0005634">
    <property type="term" value="C:nucleus"/>
    <property type="evidence" value="ECO:0007669"/>
    <property type="project" value="UniProtKB-SubCell"/>
</dbReference>
<feature type="domain" description="C2H2-type" evidence="9">
    <location>
        <begin position="8"/>
        <end position="35"/>
    </location>
</feature>
<keyword evidence="11" id="KW-1185">Reference proteome</keyword>
<keyword evidence="7" id="KW-0539">Nucleus</keyword>
<gene>
    <name evidence="10" type="primary">Znf764</name>
    <name evidence="10" type="ORF">CALNIC_R15428</name>
</gene>
<evidence type="ECO:0000313" key="11">
    <source>
        <dbReference type="Proteomes" id="UP000546235"/>
    </source>
</evidence>
<protein>
    <submittedName>
        <fullName evidence="10">ZN764 protein</fullName>
    </submittedName>
</protein>
<keyword evidence="6" id="KW-0862">Zinc</keyword>
<feature type="non-terminal residue" evidence="10">
    <location>
        <position position="1"/>
    </location>
</feature>
<dbReference type="PANTHER" id="PTHR24394:SF44">
    <property type="entry name" value="ZINC FINGER PROTEIN 271-LIKE"/>
    <property type="match status" value="1"/>
</dbReference>
<comment type="caution">
    <text evidence="10">The sequence shown here is derived from an EMBL/GenBank/DDBJ whole genome shotgun (WGS) entry which is preliminary data.</text>
</comment>
<dbReference type="AlphaFoldDB" id="A0A7K6SI16"/>
<keyword evidence="5 8" id="KW-0863">Zinc-finger</keyword>
<evidence type="ECO:0000259" key="9">
    <source>
        <dbReference type="PROSITE" id="PS50157"/>
    </source>
</evidence>
<keyword evidence="4" id="KW-0677">Repeat</keyword>
<evidence type="ECO:0000256" key="3">
    <source>
        <dbReference type="ARBA" id="ARBA00022723"/>
    </source>
</evidence>
<reference evidence="10 11" key="1">
    <citation type="submission" date="2019-09" db="EMBL/GenBank/DDBJ databases">
        <title>Bird 10,000 Genomes (B10K) Project - Family phase.</title>
        <authorList>
            <person name="Zhang G."/>
        </authorList>
    </citation>
    <scope>NUCLEOTIDE SEQUENCE [LARGE SCALE GENOMIC DNA]</scope>
    <source>
        <strain evidence="10">OUT-0007</strain>
        <tissue evidence="10">Blood</tissue>
    </source>
</reference>
<evidence type="ECO:0000313" key="10">
    <source>
        <dbReference type="EMBL" id="NWW97886.1"/>
    </source>
</evidence>
<feature type="non-terminal residue" evidence="10">
    <location>
        <position position="70"/>
    </location>
</feature>
<dbReference type="FunFam" id="3.30.160.60:FF:000135">
    <property type="entry name" value="Zinc finger protein 358"/>
    <property type="match status" value="1"/>
</dbReference>
<evidence type="ECO:0000256" key="7">
    <source>
        <dbReference type="ARBA" id="ARBA00023242"/>
    </source>
</evidence>
<dbReference type="Proteomes" id="UP000546235">
    <property type="component" value="Unassembled WGS sequence"/>
</dbReference>
<dbReference type="PROSITE" id="PS00028">
    <property type="entry name" value="ZINC_FINGER_C2H2_1"/>
    <property type="match status" value="2"/>
</dbReference>
<dbReference type="PROSITE" id="PS50157">
    <property type="entry name" value="ZINC_FINGER_C2H2_2"/>
    <property type="match status" value="2"/>
</dbReference>
<dbReference type="SMART" id="SM00355">
    <property type="entry name" value="ZnF_C2H2"/>
    <property type="match status" value="2"/>
</dbReference>
<proteinExistence type="inferred from homology"/>
<dbReference type="Pfam" id="PF00096">
    <property type="entry name" value="zf-C2H2"/>
    <property type="match status" value="2"/>
</dbReference>
<dbReference type="GO" id="GO:0008270">
    <property type="term" value="F:zinc ion binding"/>
    <property type="evidence" value="ECO:0007669"/>
    <property type="project" value="UniProtKB-KW"/>
</dbReference>
<dbReference type="SUPFAM" id="SSF57667">
    <property type="entry name" value="beta-beta-alpha zinc fingers"/>
    <property type="match status" value="2"/>
</dbReference>
<dbReference type="PANTHER" id="PTHR24394">
    <property type="entry name" value="ZINC FINGER PROTEIN"/>
    <property type="match status" value="1"/>
</dbReference>
<dbReference type="Gene3D" id="3.30.160.60">
    <property type="entry name" value="Classic Zinc Finger"/>
    <property type="match status" value="2"/>
</dbReference>
<dbReference type="InterPro" id="IPR013087">
    <property type="entry name" value="Znf_C2H2_type"/>
</dbReference>
<comment type="similarity">
    <text evidence="2">Belongs to the krueppel C2H2-type zinc-finger protein family.</text>
</comment>
<evidence type="ECO:0000256" key="5">
    <source>
        <dbReference type="ARBA" id="ARBA00022771"/>
    </source>
</evidence>
<organism evidence="10 11">
    <name type="scientific">Caloenas nicobarica</name>
    <name type="common">Nicobar pigeon</name>
    <dbReference type="NCBI Taxonomy" id="187106"/>
    <lineage>
        <taxon>Eukaryota</taxon>
        <taxon>Metazoa</taxon>
        <taxon>Chordata</taxon>
        <taxon>Craniata</taxon>
        <taxon>Vertebrata</taxon>
        <taxon>Euteleostomi</taxon>
        <taxon>Archelosauria</taxon>
        <taxon>Archosauria</taxon>
        <taxon>Dinosauria</taxon>
        <taxon>Saurischia</taxon>
        <taxon>Theropoda</taxon>
        <taxon>Coelurosauria</taxon>
        <taxon>Aves</taxon>
        <taxon>Neognathae</taxon>
        <taxon>Neoaves</taxon>
        <taxon>Columbimorphae</taxon>
        <taxon>Columbiformes</taxon>
        <taxon>Columbidae</taxon>
        <taxon>Caloenas</taxon>
    </lineage>
</organism>
<evidence type="ECO:0000256" key="6">
    <source>
        <dbReference type="ARBA" id="ARBA00022833"/>
    </source>
</evidence>
<feature type="domain" description="C2H2-type" evidence="9">
    <location>
        <begin position="35"/>
        <end position="62"/>
    </location>
</feature>